<evidence type="ECO:0000313" key="1">
    <source>
        <dbReference type="EMBL" id="BAY98321.1"/>
    </source>
</evidence>
<dbReference type="Proteomes" id="UP000218785">
    <property type="component" value="Chromosome"/>
</dbReference>
<proteinExistence type="predicted"/>
<dbReference type="RefSeq" id="WP_096575646.1">
    <property type="nucleotide sequence ID" value="NZ_CAWNJS010000001.1"/>
</dbReference>
<sequence length="244" mass="27435">MTQSLEVQEFVIAIAVRQHNPTVLTPDFLKYSGIVPSDWELARQPIVTNSAAQVVYQNGISIIAEINRIVFSEPIPTKELQDVSIPAIARKYVETLTQVNYQAISISFRGYVIFEQNNIAHNYIFGKLLQSGPWKDFGTAPVQAALRFIYTLQDTQLFLDINEVGLQLPDKTQLPAILFSANFSHAIAQDEPKVRLANLVQVIGKWQTDLATYKEVVNTKFLGSQNYQINIAPDEPLIFPKEVS</sequence>
<accession>A0A1Z4MY37</accession>
<evidence type="ECO:0000313" key="2">
    <source>
        <dbReference type="Proteomes" id="UP000218785"/>
    </source>
</evidence>
<gene>
    <name evidence="1" type="ORF">NIES37_22710</name>
</gene>
<dbReference type="EMBL" id="AP018248">
    <property type="protein sequence ID" value="BAY98321.1"/>
    <property type="molecule type" value="Genomic_DNA"/>
</dbReference>
<keyword evidence="2" id="KW-1185">Reference proteome</keyword>
<dbReference type="KEGG" id="ttq:NIES37_22710"/>
<protein>
    <submittedName>
        <fullName evidence="1">Uncharacterized protein</fullName>
    </submittedName>
</protein>
<dbReference type="AlphaFoldDB" id="A0A1Z4MY37"/>
<organism evidence="1 2">
    <name type="scientific">Tolypothrix tenuis PCC 7101</name>
    <dbReference type="NCBI Taxonomy" id="231146"/>
    <lineage>
        <taxon>Bacteria</taxon>
        <taxon>Bacillati</taxon>
        <taxon>Cyanobacteriota</taxon>
        <taxon>Cyanophyceae</taxon>
        <taxon>Nostocales</taxon>
        <taxon>Tolypothrichaceae</taxon>
        <taxon>Tolypothrix</taxon>
    </lineage>
</organism>
<name>A0A1Z4MY37_9CYAN</name>
<reference evidence="1 2" key="1">
    <citation type="submission" date="2017-06" db="EMBL/GenBank/DDBJ databases">
        <title>Genome sequencing of cyanobaciteial culture collection at National Institute for Environmental Studies (NIES).</title>
        <authorList>
            <person name="Hirose Y."/>
            <person name="Shimura Y."/>
            <person name="Fujisawa T."/>
            <person name="Nakamura Y."/>
            <person name="Kawachi M."/>
        </authorList>
    </citation>
    <scope>NUCLEOTIDE SEQUENCE [LARGE SCALE GENOMIC DNA]</scope>
    <source>
        <strain evidence="1 2">NIES-37</strain>
    </source>
</reference>